<evidence type="ECO:0000313" key="2">
    <source>
        <dbReference type="EMBL" id="MCY1007692.1"/>
    </source>
</evidence>
<comment type="caution">
    <text evidence="2">The sequence shown here is derived from an EMBL/GenBank/DDBJ whole genome shotgun (WGS) entry which is preliminary data.</text>
</comment>
<sequence length="180" mass="19278">MTEKLSLSCFRIDLARKLQILMPLLALSAPACDDMDEAPLDAELEAVADEDKLELVAEPEDAEEAEDGEASQAPGLGPDELQAAPGDPLAAKHSMCCEIEYGDPFEVYARIVNPGPTFLTDCSDIFAGSHTIQYKVNHYYGSPAPFTGSTAPIPLGTTRVIPLSHPGSLGALSCEAWWEN</sequence>
<evidence type="ECO:0000256" key="1">
    <source>
        <dbReference type="SAM" id="MobiDB-lite"/>
    </source>
</evidence>
<dbReference type="Proteomes" id="UP001150924">
    <property type="component" value="Unassembled WGS sequence"/>
</dbReference>
<proteinExistence type="predicted"/>
<accession>A0A9X3IWS6</accession>
<feature type="region of interest" description="Disordered" evidence="1">
    <location>
        <begin position="59"/>
        <end position="84"/>
    </location>
</feature>
<name>A0A9X3IWS6_9BACT</name>
<protein>
    <submittedName>
        <fullName evidence="2">Uncharacterized protein</fullName>
    </submittedName>
</protein>
<reference evidence="2" key="1">
    <citation type="submission" date="2022-11" db="EMBL/GenBank/DDBJ databases">
        <title>Minimal conservation of predation-associated metabolite biosynthetic gene clusters underscores biosynthetic potential of Myxococcota including descriptions for ten novel species: Archangium lansinium sp. nov., Myxococcus landrumus sp. nov., Nannocystis bai.</title>
        <authorList>
            <person name="Ahearne A."/>
            <person name="Stevens C."/>
            <person name="Phillips K."/>
        </authorList>
    </citation>
    <scope>NUCLEOTIDE SEQUENCE</scope>
    <source>
        <strain evidence="2">Na p29</strain>
    </source>
</reference>
<organism evidence="2 3">
    <name type="scientific">Nannocystis pusilla</name>
    <dbReference type="NCBI Taxonomy" id="889268"/>
    <lineage>
        <taxon>Bacteria</taxon>
        <taxon>Pseudomonadati</taxon>
        <taxon>Myxococcota</taxon>
        <taxon>Polyangia</taxon>
        <taxon>Nannocystales</taxon>
        <taxon>Nannocystaceae</taxon>
        <taxon>Nannocystis</taxon>
    </lineage>
</organism>
<feature type="compositionally biased region" description="Acidic residues" evidence="1">
    <location>
        <begin position="59"/>
        <end position="69"/>
    </location>
</feature>
<dbReference type="RefSeq" id="WP_267770333.1">
    <property type="nucleotide sequence ID" value="NZ_JAPNKE010000002.1"/>
</dbReference>
<dbReference type="EMBL" id="JAPNKE010000002">
    <property type="protein sequence ID" value="MCY1007692.1"/>
    <property type="molecule type" value="Genomic_DNA"/>
</dbReference>
<keyword evidence="3" id="KW-1185">Reference proteome</keyword>
<gene>
    <name evidence="2" type="ORF">OV079_19480</name>
</gene>
<evidence type="ECO:0000313" key="3">
    <source>
        <dbReference type="Proteomes" id="UP001150924"/>
    </source>
</evidence>
<dbReference type="AlphaFoldDB" id="A0A9X3IWS6"/>